<comment type="caution">
    <text evidence="1">The sequence shown here is derived from an EMBL/GenBank/DDBJ whole genome shotgun (WGS) entry which is preliminary data.</text>
</comment>
<evidence type="ECO:0000313" key="1">
    <source>
        <dbReference type="EMBL" id="KAJ3806204.1"/>
    </source>
</evidence>
<dbReference type="EMBL" id="MU795459">
    <property type="protein sequence ID" value="KAJ3806204.1"/>
    <property type="molecule type" value="Genomic_DNA"/>
</dbReference>
<dbReference type="Proteomes" id="UP001163835">
    <property type="component" value="Unassembled WGS sequence"/>
</dbReference>
<accession>A0ACC1TNS4</accession>
<organism evidence="1 2">
    <name type="scientific">Lentinula aff. lateritia</name>
    <dbReference type="NCBI Taxonomy" id="2804960"/>
    <lineage>
        <taxon>Eukaryota</taxon>
        <taxon>Fungi</taxon>
        <taxon>Dikarya</taxon>
        <taxon>Basidiomycota</taxon>
        <taxon>Agaricomycotina</taxon>
        <taxon>Agaricomycetes</taxon>
        <taxon>Agaricomycetidae</taxon>
        <taxon>Agaricales</taxon>
        <taxon>Marasmiineae</taxon>
        <taxon>Omphalotaceae</taxon>
        <taxon>Lentinula</taxon>
    </lineage>
</organism>
<name>A0ACC1TNS4_9AGAR</name>
<reference evidence="1" key="1">
    <citation type="submission" date="2022-09" db="EMBL/GenBank/DDBJ databases">
        <title>A Global Phylogenomic Analysis of the Shiitake Genus Lentinula.</title>
        <authorList>
            <consortium name="DOE Joint Genome Institute"/>
            <person name="Sierra-Patev S."/>
            <person name="Min B."/>
            <person name="Naranjo-Ortiz M."/>
            <person name="Looney B."/>
            <person name="Konkel Z."/>
            <person name="Slot J.C."/>
            <person name="Sakamoto Y."/>
            <person name="Steenwyk J.L."/>
            <person name="Rokas A."/>
            <person name="Carro J."/>
            <person name="Camarero S."/>
            <person name="Ferreira P."/>
            <person name="Molpeceres G."/>
            <person name="Ruiz-Duenas F.J."/>
            <person name="Serrano A."/>
            <person name="Henrissat B."/>
            <person name="Drula E."/>
            <person name="Hughes K.W."/>
            <person name="Mata J.L."/>
            <person name="Ishikawa N.K."/>
            <person name="Vargas-Isla R."/>
            <person name="Ushijima S."/>
            <person name="Smith C.A."/>
            <person name="Ahrendt S."/>
            <person name="Andreopoulos W."/>
            <person name="He G."/>
            <person name="Labutti K."/>
            <person name="Lipzen A."/>
            <person name="Ng V."/>
            <person name="Riley R."/>
            <person name="Sandor L."/>
            <person name="Barry K."/>
            <person name="Martinez A.T."/>
            <person name="Xiao Y."/>
            <person name="Gibbons J.G."/>
            <person name="Terashima K."/>
            <person name="Grigoriev I.V."/>
            <person name="Hibbett D.S."/>
        </authorList>
    </citation>
    <scope>NUCLEOTIDE SEQUENCE</scope>
    <source>
        <strain evidence="1">TMI1499</strain>
    </source>
</reference>
<proteinExistence type="predicted"/>
<sequence length="202" mass="22422">MRLNYRSNPLVYGVLAAAAMAVGYGAPLNNTGTSDISLSNSLFTNNSSPSAETLHARGASPSQTRRKIQMTFQEPHAARLGSHPPTPPRVKKILEEVITDWLRTENQPTNIALEFTNEFKGDMGQKYEVQMGSEVWEEKCALPLICQVQLVDYADDFNGQKPIGWQWDVLNDMEVLHVVDESRLLPPYTPVMQASSGSSTQK</sequence>
<protein>
    <submittedName>
        <fullName evidence="1">Uncharacterized protein</fullName>
    </submittedName>
</protein>
<gene>
    <name evidence="1" type="ORF">F5876DRAFT_69152</name>
</gene>
<evidence type="ECO:0000313" key="2">
    <source>
        <dbReference type="Proteomes" id="UP001163835"/>
    </source>
</evidence>
<keyword evidence="2" id="KW-1185">Reference proteome</keyword>